<reference evidence="4 5" key="1">
    <citation type="submission" date="2023-05" db="EMBL/GenBank/DDBJ databases">
        <authorList>
            <person name="Zhang X."/>
        </authorList>
    </citation>
    <scope>NUCLEOTIDE SEQUENCE [LARGE SCALE GENOMIC DNA]</scope>
    <source>
        <strain evidence="4 5">DM2B3-1</strain>
    </source>
</reference>
<dbReference type="RefSeq" id="WP_314000415.1">
    <property type="nucleotide sequence ID" value="NZ_JASJOT010000018.1"/>
</dbReference>
<feature type="domain" description="HTH araC/xylS-type" evidence="3">
    <location>
        <begin position="201"/>
        <end position="299"/>
    </location>
</feature>
<dbReference type="PANTHER" id="PTHR47893">
    <property type="entry name" value="REGULATORY PROTEIN PCHR"/>
    <property type="match status" value="1"/>
</dbReference>
<dbReference type="PANTHER" id="PTHR47893:SF1">
    <property type="entry name" value="REGULATORY PROTEIN PCHR"/>
    <property type="match status" value="1"/>
</dbReference>
<keyword evidence="5" id="KW-1185">Reference proteome</keyword>
<dbReference type="InterPro" id="IPR009057">
    <property type="entry name" value="Homeodomain-like_sf"/>
</dbReference>
<dbReference type="Pfam" id="PF12833">
    <property type="entry name" value="HTH_18"/>
    <property type="match status" value="1"/>
</dbReference>
<accession>A0ABT7CSK7</accession>
<gene>
    <name evidence="4" type="ORF">QNI19_23725</name>
</gene>
<evidence type="ECO:0000259" key="3">
    <source>
        <dbReference type="PROSITE" id="PS01124"/>
    </source>
</evidence>
<dbReference type="EMBL" id="JASJOT010000018">
    <property type="protein sequence ID" value="MDJ1495965.1"/>
    <property type="molecule type" value="Genomic_DNA"/>
</dbReference>
<dbReference type="PROSITE" id="PS01124">
    <property type="entry name" value="HTH_ARAC_FAMILY_2"/>
    <property type="match status" value="1"/>
</dbReference>
<dbReference type="SMART" id="SM00342">
    <property type="entry name" value="HTH_ARAC"/>
    <property type="match status" value="1"/>
</dbReference>
<name>A0ABT7CSK7_9BACT</name>
<organism evidence="4 5">
    <name type="scientific">Xanthocytophaga flava</name>
    <dbReference type="NCBI Taxonomy" id="3048013"/>
    <lineage>
        <taxon>Bacteria</taxon>
        <taxon>Pseudomonadati</taxon>
        <taxon>Bacteroidota</taxon>
        <taxon>Cytophagia</taxon>
        <taxon>Cytophagales</taxon>
        <taxon>Rhodocytophagaceae</taxon>
        <taxon>Xanthocytophaga</taxon>
    </lineage>
</organism>
<keyword evidence="1" id="KW-0805">Transcription regulation</keyword>
<proteinExistence type="predicted"/>
<sequence length="300" mass="34571">MENKQEIIYENGRMTATRWDCDGIKMGHAISQFATGVSHTASSPTDVVRLHFGLKGDYRFVYKQLNQSFDLIGSHHNIMYSKGFDIIVENKTPEIETFGVQFPKDLFIQYTQNANEPLKQFAEDILSEKNVILSQQWVPIDLPTQNVIQQIIHCPYTGDLQKLFLLSKSIELLVLSADAYQTLLQRKSTFIRSQIDKEKIIAVRDLLNERLQSPPNLSEIARMVGLNEYKLKRGFKEIFDTTVFGYLAEQRMQLAYTYLRDTEKTAAEVSVDLGFATPQYFNNAFKKRFGITPFFVRNNP</sequence>
<evidence type="ECO:0000256" key="2">
    <source>
        <dbReference type="ARBA" id="ARBA00023163"/>
    </source>
</evidence>
<dbReference type="Gene3D" id="1.10.10.60">
    <property type="entry name" value="Homeodomain-like"/>
    <property type="match status" value="2"/>
</dbReference>
<evidence type="ECO:0000313" key="5">
    <source>
        <dbReference type="Proteomes" id="UP001228581"/>
    </source>
</evidence>
<keyword evidence="2" id="KW-0804">Transcription</keyword>
<comment type="caution">
    <text evidence="4">The sequence shown here is derived from an EMBL/GenBank/DDBJ whole genome shotgun (WGS) entry which is preliminary data.</text>
</comment>
<dbReference type="InterPro" id="IPR053142">
    <property type="entry name" value="PchR_regulatory_protein"/>
</dbReference>
<dbReference type="InterPro" id="IPR018060">
    <property type="entry name" value="HTH_AraC"/>
</dbReference>
<protein>
    <submittedName>
        <fullName evidence="4">AraC family transcriptional regulator</fullName>
    </submittedName>
</protein>
<evidence type="ECO:0000313" key="4">
    <source>
        <dbReference type="EMBL" id="MDJ1495965.1"/>
    </source>
</evidence>
<dbReference type="Proteomes" id="UP001228581">
    <property type="component" value="Unassembled WGS sequence"/>
</dbReference>
<evidence type="ECO:0000256" key="1">
    <source>
        <dbReference type="ARBA" id="ARBA00023015"/>
    </source>
</evidence>
<dbReference type="SUPFAM" id="SSF46689">
    <property type="entry name" value="Homeodomain-like"/>
    <property type="match status" value="2"/>
</dbReference>